<dbReference type="Pfam" id="PF01451">
    <property type="entry name" value="LMWPc"/>
    <property type="match status" value="1"/>
</dbReference>
<dbReference type="Proteomes" id="UP000227088">
    <property type="component" value="Unassembled WGS sequence"/>
</dbReference>
<reference evidence="4" key="1">
    <citation type="journal article" date="2017" name="Proc. Natl. Acad. Sci. U.S.A.">
        <title>Simulation of Deepwater Horizon oil plume reveals substrate specialization within a complex community of hydrocarbon degraders.</title>
        <authorList>
            <person name="Hu P."/>
            <person name="Dubinsky E.A."/>
            <person name="Probst A.J."/>
            <person name="Wang J."/>
            <person name="Sieber C.M.K."/>
            <person name="Tom L.M."/>
            <person name="Gardinali P."/>
            <person name="Banfield J.F."/>
            <person name="Atlas R.M."/>
            <person name="Andersen G.L."/>
        </authorList>
    </citation>
    <scope>NUCLEOTIDE SEQUENCE [LARGE SCALE GENOMIC DNA]</scope>
</reference>
<evidence type="ECO:0000313" key="4">
    <source>
        <dbReference type="Proteomes" id="UP000227088"/>
    </source>
</evidence>
<evidence type="ECO:0000259" key="2">
    <source>
        <dbReference type="SMART" id="SM00226"/>
    </source>
</evidence>
<dbReference type="InterPro" id="IPR036196">
    <property type="entry name" value="Ptyr_pPase_sf"/>
</dbReference>
<dbReference type="CDD" id="cd16345">
    <property type="entry name" value="LMWP_ArsC"/>
    <property type="match status" value="1"/>
</dbReference>
<gene>
    <name evidence="3" type="ORF">A9R00_06420</name>
</gene>
<evidence type="ECO:0000256" key="1">
    <source>
        <dbReference type="ARBA" id="ARBA00022849"/>
    </source>
</evidence>
<comment type="caution">
    <text evidence="3">The sequence shown here is derived from an EMBL/GenBank/DDBJ whole genome shotgun (WGS) entry which is preliminary data.</text>
</comment>
<feature type="domain" description="Phosphotyrosine protein phosphatase I" evidence="2">
    <location>
        <begin position="10"/>
        <end position="135"/>
    </location>
</feature>
<proteinExistence type="predicted"/>
<sequence>MTQIEKNSVKKVIFVCIENSCRSQMAEAFGKIHGEGQLEVYSSGSKPSGKVNPRAIEFMAELDYDLTSHDSKPLSEFDNMHFDYAITMGCGDECPMIIADNREDWGIPDPKNEDPERFREIRSVIEEKVKALIKA</sequence>
<organism evidence="3 4">
    <name type="scientific">Oleispira antarctica</name>
    <dbReference type="NCBI Taxonomy" id="188908"/>
    <lineage>
        <taxon>Bacteria</taxon>
        <taxon>Pseudomonadati</taxon>
        <taxon>Pseudomonadota</taxon>
        <taxon>Gammaproteobacteria</taxon>
        <taxon>Oceanospirillales</taxon>
        <taxon>Oceanospirillaceae</taxon>
        <taxon>Oleispira</taxon>
    </lineage>
</organism>
<evidence type="ECO:0000313" key="3">
    <source>
        <dbReference type="EMBL" id="OUS40360.1"/>
    </source>
</evidence>
<dbReference type="EMBL" id="MABE01000360">
    <property type="protein sequence ID" value="OUS40360.1"/>
    <property type="molecule type" value="Genomic_DNA"/>
</dbReference>
<dbReference type="PANTHER" id="PTHR43428:SF1">
    <property type="entry name" value="ARSENATE REDUCTASE"/>
    <property type="match status" value="1"/>
</dbReference>
<name>A0A1Y5HTH0_OLEAN</name>
<dbReference type="Gene3D" id="3.40.50.2300">
    <property type="match status" value="1"/>
</dbReference>
<dbReference type="GO" id="GO:0046685">
    <property type="term" value="P:response to arsenic-containing substance"/>
    <property type="evidence" value="ECO:0007669"/>
    <property type="project" value="UniProtKB-KW"/>
</dbReference>
<keyword evidence="1" id="KW-0059">Arsenical resistance</keyword>
<dbReference type="PANTHER" id="PTHR43428">
    <property type="entry name" value="ARSENATE REDUCTASE"/>
    <property type="match status" value="1"/>
</dbReference>
<dbReference type="InterPro" id="IPR023485">
    <property type="entry name" value="Ptyr_pPase"/>
</dbReference>
<dbReference type="SUPFAM" id="SSF52788">
    <property type="entry name" value="Phosphotyrosine protein phosphatases I"/>
    <property type="match status" value="1"/>
</dbReference>
<protein>
    <submittedName>
        <fullName evidence="3">Low molecular weight phosphatase family protein</fullName>
    </submittedName>
</protein>
<dbReference type="SMART" id="SM00226">
    <property type="entry name" value="LMWPc"/>
    <property type="match status" value="1"/>
</dbReference>
<dbReference type="AlphaFoldDB" id="A0A1Y5HTH0"/>
<accession>A0A1Y5HTH0</accession>